<name>A0AAV4LL76_9BACL</name>
<evidence type="ECO:0000313" key="2">
    <source>
        <dbReference type="Proteomes" id="UP001057291"/>
    </source>
</evidence>
<sequence>MTSRSHKSPIHHGKAEQRNLDLIYVESQYALVPLFHFFCGGDRDVSWSKTG</sequence>
<evidence type="ECO:0000313" key="1">
    <source>
        <dbReference type="EMBL" id="GIM48513.1"/>
    </source>
</evidence>
<gene>
    <name evidence="1" type="ORF">DNHGIG_40620</name>
</gene>
<dbReference type="AlphaFoldDB" id="A0AAV4LL76"/>
<protein>
    <submittedName>
        <fullName evidence="1">Uncharacterized protein</fullName>
    </submittedName>
</protein>
<proteinExistence type="predicted"/>
<keyword evidence="2" id="KW-1185">Reference proteome</keyword>
<reference evidence="1" key="1">
    <citation type="journal article" date="2023" name="Int. J. Syst. Evol. Microbiol.">
        <title>Collibacillus ludicampi gen. nov., sp. nov., a new soil bacterium of the family Alicyclobacillaceae.</title>
        <authorList>
            <person name="Jojima T."/>
            <person name="Ioku Y."/>
            <person name="Fukuta Y."/>
            <person name="Shirasaka N."/>
            <person name="Matsumura Y."/>
            <person name="Mori M."/>
        </authorList>
    </citation>
    <scope>NUCLEOTIDE SEQUENCE</scope>
    <source>
        <strain evidence="1">TP075</strain>
    </source>
</reference>
<organism evidence="1 2">
    <name type="scientific">Collibacillus ludicampi</name>
    <dbReference type="NCBI Taxonomy" id="2771369"/>
    <lineage>
        <taxon>Bacteria</taxon>
        <taxon>Bacillati</taxon>
        <taxon>Bacillota</taxon>
        <taxon>Bacilli</taxon>
        <taxon>Bacillales</taxon>
        <taxon>Alicyclobacillaceae</taxon>
        <taxon>Collibacillus</taxon>
    </lineage>
</organism>
<dbReference type="EMBL" id="BOQE01000002">
    <property type="protein sequence ID" value="GIM48513.1"/>
    <property type="molecule type" value="Genomic_DNA"/>
</dbReference>
<accession>A0AAV4LL76</accession>
<dbReference type="Proteomes" id="UP001057291">
    <property type="component" value="Unassembled WGS sequence"/>
</dbReference>
<comment type="caution">
    <text evidence="1">The sequence shown here is derived from an EMBL/GenBank/DDBJ whole genome shotgun (WGS) entry which is preliminary data.</text>
</comment>